<keyword evidence="6" id="KW-1185">Reference proteome</keyword>
<evidence type="ECO:0000313" key="6">
    <source>
        <dbReference type="Proteomes" id="UP000541444"/>
    </source>
</evidence>
<dbReference type="Gene3D" id="3.40.630.10">
    <property type="entry name" value="Zn peptidases"/>
    <property type="match status" value="1"/>
</dbReference>
<keyword evidence="3" id="KW-0812">Transmembrane</keyword>
<evidence type="ECO:0000256" key="2">
    <source>
        <dbReference type="ARBA" id="ARBA00023180"/>
    </source>
</evidence>
<evidence type="ECO:0000256" key="3">
    <source>
        <dbReference type="SAM" id="Phobius"/>
    </source>
</evidence>
<dbReference type="AlphaFoldDB" id="A0A7J7NRQ2"/>
<dbReference type="OrthoDB" id="5841748at2759"/>
<dbReference type="PANTHER" id="PTHR10404">
    <property type="entry name" value="N-ACETYLATED-ALPHA-LINKED ACIDIC DIPEPTIDASE"/>
    <property type="match status" value="1"/>
</dbReference>
<feature type="transmembrane region" description="Helical" evidence="3">
    <location>
        <begin position="12"/>
        <end position="37"/>
    </location>
</feature>
<dbReference type="InterPro" id="IPR007484">
    <property type="entry name" value="Peptidase_M28"/>
</dbReference>
<dbReference type="SUPFAM" id="SSF52025">
    <property type="entry name" value="PA domain"/>
    <property type="match status" value="1"/>
</dbReference>
<accession>A0A7J7NRQ2</accession>
<keyword evidence="3" id="KW-0472">Membrane</keyword>
<dbReference type="PANTHER" id="PTHR10404:SF75">
    <property type="entry name" value="GLUTAMATE CARBOXYPEPTIDASE AMP1-RELATED"/>
    <property type="match status" value="1"/>
</dbReference>
<keyword evidence="3" id="KW-1133">Transmembrane helix</keyword>
<comment type="caution">
    <text evidence="5">The sequence shown here is derived from an EMBL/GenBank/DDBJ whole genome shotgun (WGS) entry which is preliminary data.</text>
</comment>
<organism evidence="5 6">
    <name type="scientific">Kingdonia uniflora</name>
    <dbReference type="NCBI Taxonomy" id="39325"/>
    <lineage>
        <taxon>Eukaryota</taxon>
        <taxon>Viridiplantae</taxon>
        <taxon>Streptophyta</taxon>
        <taxon>Embryophyta</taxon>
        <taxon>Tracheophyta</taxon>
        <taxon>Spermatophyta</taxon>
        <taxon>Magnoliopsida</taxon>
        <taxon>Ranunculales</taxon>
        <taxon>Circaeasteraceae</taxon>
        <taxon>Kingdonia</taxon>
    </lineage>
</organism>
<keyword evidence="2" id="KW-0325">Glycoprotein</keyword>
<sequence>MAQPHSTPKPIFTALPSSSPILAFITFLCVSGLYIVYHPTSNTSTTPNRNTPTTTTLFLTSSNNYTISSYLRDLTLHPHLAGTKASLETVKYVENHFKGLNLETHNVEFEALLSYPGEISLDVYLSDGVVRKLELSELGYSGRVVVPYHAYSPSGSVFGKVVFVNYGREEDYRVLEALGVNVSGCVAIVRKGEVFRGGVVVRGSENGIVAVLIYGDGDRFNGVERGTVMKGLGDPLTPGWGGVEGGEKLGWEENEVKKRFPKIPSMPISAENAEIILGSLEGVEVPYEWRVTLHSKVGGVGAGPTLVNFTYQEQKKVVKIHNVFAVIRGWEELDRYVLLGNHRDAWTYGAVDPNSGTAALLDIARRYALLTRSGWAPRRTIVLCSWDAEEFGMVGNSRCSLY</sequence>
<dbReference type="GO" id="GO:0004180">
    <property type="term" value="F:carboxypeptidase activity"/>
    <property type="evidence" value="ECO:0007669"/>
    <property type="project" value="TreeGrafter"/>
</dbReference>
<evidence type="ECO:0000313" key="5">
    <source>
        <dbReference type="EMBL" id="KAF6169881.1"/>
    </source>
</evidence>
<dbReference type="InterPro" id="IPR039373">
    <property type="entry name" value="Peptidase_M28B"/>
</dbReference>
<protein>
    <recommendedName>
        <fullName evidence="4">Peptidase M28 domain-containing protein</fullName>
    </recommendedName>
</protein>
<feature type="domain" description="Peptidase M28" evidence="4">
    <location>
        <begin position="322"/>
        <end position="396"/>
    </location>
</feature>
<name>A0A7J7NRQ2_9MAGN</name>
<gene>
    <name evidence="5" type="ORF">GIB67_034273</name>
</gene>
<dbReference type="FunFam" id="3.40.630.10:FF:000101">
    <property type="entry name" value="N-acetylated alpha-linked acidic dipeptidase like 1"/>
    <property type="match status" value="1"/>
</dbReference>
<evidence type="ECO:0000259" key="4">
    <source>
        <dbReference type="Pfam" id="PF04389"/>
    </source>
</evidence>
<dbReference type="EMBL" id="JACGCM010000622">
    <property type="protein sequence ID" value="KAF6169881.1"/>
    <property type="molecule type" value="Genomic_DNA"/>
</dbReference>
<dbReference type="InterPro" id="IPR046450">
    <property type="entry name" value="PA_dom_sf"/>
</dbReference>
<comment type="similarity">
    <text evidence="1">Belongs to the peptidase M28 family. M28B subfamily.</text>
</comment>
<reference evidence="5 6" key="1">
    <citation type="journal article" date="2020" name="IScience">
        <title>Genome Sequencing of the Endangered Kingdonia uniflora (Circaeasteraceae, Ranunculales) Reveals Potential Mechanisms of Evolutionary Specialization.</title>
        <authorList>
            <person name="Sun Y."/>
            <person name="Deng T."/>
            <person name="Zhang A."/>
            <person name="Moore M.J."/>
            <person name="Landis J.B."/>
            <person name="Lin N."/>
            <person name="Zhang H."/>
            <person name="Zhang X."/>
            <person name="Huang J."/>
            <person name="Zhang X."/>
            <person name="Sun H."/>
            <person name="Wang H."/>
        </authorList>
    </citation>
    <scope>NUCLEOTIDE SEQUENCE [LARGE SCALE GENOMIC DNA]</scope>
    <source>
        <strain evidence="5">TB1705</strain>
        <tissue evidence="5">Leaf</tissue>
    </source>
</reference>
<evidence type="ECO:0000256" key="1">
    <source>
        <dbReference type="ARBA" id="ARBA00005634"/>
    </source>
</evidence>
<dbReference type="Proteomes" id="UP000541444">
    <property type="component" value="Unassembled WGS sequence"/>
</dbReference>
<dbReference type="Gene3D" id="3.50.30.30">
    <property type="match status" value="1"/>
</dbReference>
<proteinExistence type="inferred from homology"/>
<dbReference type="Pfam" id="PF04389">
    <property type="entry name" value="Peptidase_M28"/>
    <property type="match status" value="1"/>
</dbReference>
<dbReference type="SUPFAM" id="SSF53187">
    <property type="entry name" value="Zn-dependent exopeptidases"/>
    <property type="match status" value="1"/>
</dbReference>